<dbReference type="AlphaFoldDB" id="A0AAD8IPB2"/>
<comment type="caution">
    <text evidence="4">The sequence shown here is derived from an EMBL/GenBank/DDBJ whole genome shotgun (WGS) entry which is preliminary data.</text>
</comment>
<dbReference type="SMART" id="SM00360">
    <property type="entry name" value="RRM"/>
    <property type="match status" value="1"/>
</dbReference>
<gene>
    <name evidence="4" type="ORF">POM88_016659</name>
</gene>
<dbReference type="InterPro" id="IPR012677">
    <property type="entry name" value="Nucleotide-bd_a/b_plait_sf"/>
</dbReference>
<dbReference type="InterPro" id="IPR000504">
    <property type="entry name" value="RRM_dom"/>
</dbReference>
<protein>
    <recommendedName>
        <fullName evidence="3">RRM domain-containing protein</fullName>
    </recommendedName>
</protein>
<evidence type="ECO:0000259" key="3">
    <source>
        <dbReference type="PROSITE" id="PS50102"/>
    </source>
</evidence>
<dbReference type="SUPFAM" id="SSF54928">
    <property type="entry name" value="RNA-binding domain, RBD"/>
    <property type="match status" value="1"/>
</dbReference>
<feature type="compositionally biased region" description="Polar residues" evidence="2">
    <location>
        <begin position="387"/>
        <end position="406"/>
    </location>
</feature>
<proteinExistence type="predicted"/>
<keyword evidence="5" id="KW-1185">Reference proteome</keyword>
<reference evidence="4" key="2">
    <citation type="submission" date="2023-05" db="EMBL/GenBank/DDBJ databases">
        <authorList>
            <person name="Schelkunov M.I."/>
        </authorList>
    </citation>
    <scope>NUCLEOTIDE SEQUENCE</scope>
    <source>
        <strain evidence="4">Hsosn_3</strain>
        <tissue evidence="4">Leaf</tissue>
    </source>
</reference>
<dbReference type="PROSITE" id="PS50102">
    <property type="entry name" value="RRM"/>
    <property type="match status" value="1"/>
</dbReference>
<name>A0AAD8IPB2_9APIA</name>
<dbReference type="InterPro" id="IPR035979">
    <property type="entry name" value="RBD_domain_sf"/>
</dbReference>
<organism evidence="4 5">
    <name type="scientific">Heracleum sosnowskyi</name>
    <dbReference type="NCBI Taxonomy" id="360622"/>
    <lineage>
        <taxon>Eukaryota</taxon>
        <taxon>Viridiplantae</taxon>
        <taxon>Streptophyta</taxon>
        <taxon>Embryophyta</taxon>
        <taxon>Tracheophyta</taxon>
        <taxon>Spermatophyta</taxon>
        <taxon>Magnoliopsida</taxon>
        <taxon>eudicotyledons</taxon>
        <taxon>Gunneridae</taxon>
        <taxon>Pentapetalae</taxon>
        <taxon>asterids</taxon>
        <taxon>campanulids</taxon>
        <taxon>Apiales</taxon>
        <taxon>Apiaceae</taxon>
        <taxon>Apioideae</taxon>
        <taxon>apioid superclade</taxon>
        <taxon>Tordylieae</taxon>
        <taxon>Tordyliinae</taxon>
        <taxon>Heracleum</taxon>
    </lineage>
</organism>
<dbReference type="EMBL" id="JAUIZM010000004">
    <property type="protein sequence ID" value="KAK1388481.1"/>
    <property type="molecule type" value="Genomic_DNA"/>
</dbReference>
<dbReference type="CDD" id="cd00590">
    <property type="entry name" value="RRM_SF"/>
    <property type="match status" value="1"/>
</dbReference>
<evidence type="ECO:0000256" key="2">
    <source>
        <dbReference type="SAM" id="MobiDB-lite"/>
    </source>
</evidence>
<dbReference type="Pfam" id="PF00076">
    <property type="entry name" value="RRM_1"/>
    <property type="match status" value="1"/>
</dbReference>
<keyword evidence="1" id="KW-0694">RNA-binding</keyword>
<dbReference type="Gene3D" id="3.30.70.330">
    <property type="match status" value="1"/>
</dbReference>
<feature type="domain" description="RRM" evidence="3">
    <location>
        <begin position="99"/>
        <end position="176"/>
    </location>
</feature>
<reference evidence="4" key="1">
    <citation type="submission" date="2023-02" db="EMBL/GenBank/DDBJ databases">
        <title>Genome of toxic invasive species Heracleum sosnowskyi carries increased number of genes despite the absence of recent whole-genome duplications.</title>
        <authorList>
            <person name="Schelkunov M."/>
            <person name="Shtratnikova V."/>
            <person name="Makarenko M."/>
            <person name="Klepikova A."/>
            <person name="Omelchenko D."/>
            <person name="Novikova G."/>
            <person name="Obukhova E."/>
            <person name="Bogdanov V."/>
            <person name="Penin A."/>
            <person name="Logacheva M."/>
        </authorList>
    </citation>
    <scope>NUCLEOTIDE SEQUENCE</scope>
    <source>
        <strain evidence="4">Hsosn_3</strain>
        <tissue evidence="4">Leaf</tissue>
    </source>
</reference>
<feature type="region of interest" description="Disordered" evidence="2">
    <location>
        <begin position="333"/>
        <end position="406"/>
    </location>
</feature>
<evidence type="ECO:0000313" key="4">
    <source>
        <dbReference type="EMBL" id="KAK1388481.1"/>
    </source>
</evidence>
<feature type="compositionally biased region" description="Polar residues" evidence="2">
    <location>
        <begin position="333"/>
        <end position="343"/>
    </location>
</feature>
<dbReference type="GO" id="GO:0003723">
    <property type="term" value="F:RNA binding"/>
    <property type="evidence" value="ECO:0007669"/>
    <property type="project" value="UniProtKB-UniRule"/>
</dbReference>
<sequence>MVDKGVFVKYKIGDRQTITEILNQIHWRSLKRVHTPSKGYEDSKMTYVNAVNYQPREKFTESHFKGVNDSWTLVTSKRNKKLKNAEGRSQPNQDSSSDKTIFMVNIHQEAKTSALWNFFKRCGNIKDIILPKKRDKNNKRIGFIKTSSELEAGIIISNATELGGWGRRIAMSINQDKRESTGKIGYSKEVKSKNVKEPKVFVPKKATKDYKVFENEDISTKMFAYIEAEIDDRVEEGLFKTMVGFSWGLPMNAWLEENLKAFTKRFGEWISRSYQVDDSNTFVHPLICVATTNWETIDFDLIVLVKGKNYTIKFKEVEDIKLYLDGKTSPMNDSFGEMSNPSKKSYDKVDNKLVPQDSTSPSDGSDVDNPESEVHNISRVLEPTGLVSDNSSTRVSYTSLDTNNSTPPEACGALVVHTKITYLRKGKL</sequence>
<dbReference type="Proteomes" id="UP001237642">
    <property type="component" value="Unassembled WGS sequence"/>
</dbReference>
<evidence type="ECO:0000313" key="5">
    <source>
        <dbReference type="Proteomes" id="UP001237642"/>
    </source>
</evidence>
<accession>A0AAD8IPB2</accession>
<evidence type="ECO:0000256" key="1">
    <source>
        <dbReference type="PROSITE-ProRule" id="PRU00176"/>
    </source>
</evidence>